<dbReference type="GO" id="GO:0031902">
    <property type="term" value="C:late endosome membrane"/>
    <property type="evidence" value="ECO:0007669"/>
    <property type="project" value="TreeGrafter"/>
</dbReference>
<dbReference type="AlphaFoldDB" id="A0A2P2K201"/>
<keyword evidence="7 10" id="KW-0472">Membrane</keyword>
<evidence type="ECO:0000256" key="7">
    <source>
        <dbReference type="ARBA" id="ARBA00023136"/>
    </source>
</evidence>
<dbReference type="FunFam" id="1.20.58.400:FF:000001">
    <property type="entry name" value="Vesicle transport through interaction with t-SNAREs homolog 1A"/>
    <property type="match status" value="1"/>
</dbReference>
<dbReference type="Gene3D" id="1.20.5.110">
    <property type="match status" value="1"/>
</dbReference>
<dbReference type="GO" id="GO:0006906">
    <property type="term" value="P:vesicle fusion"/>
    <property type="evidence" value="ECO:0007669"/>
    <property type="project" value="TreeGrafter"/>
</dbReference>
<sequence length="222" mass="25150">MSEVFDGYERQYCELSANLSRKCNAASLLPDGDEKKARLAEISSRLDDCDALIRKMDLEARSLQPNVKAMLLAKLREYKSDLNKLKREAKRVVSGNASQTAHDELVDSGMADVHRASADQRERLSMSVERLNQSGERINESRRTILETEELGISILEDLHQQRQTLLHAHNKLHGIDDAIDKSKKVLSSMSRMITRNKWIVGLLVAALVVAIIIIILYKLYH</sequence>
<dbReference type="PIRSF" id="PIRSF028865">
    <property type="entry name" value="Membrin-2"/>
    <property type="match status" value="1"/>
</dbReference>
<dbReference type="InterPro" id="IPR007705">
    <property type="entry name" value="Vesicle_trsprt_v-SNARE_N"/>
</dbReference>
<protein>
    <submittedName>
        <fullName evidence="12">Uncharacterized protein MANES_01G032900</fullName>
    </submittedName>
</protein>
<evidence type="ECO:0000256" key="8">
    <source>
        <dbReference type="ARBA" id="ARBA00060376"/>
    </source>
</evidence>
<dbReference type="GO" id="GO:0005794">
    <property type="term" value="C:Golgi apparatus"/>
    <property type="evidence" value="ECO:0007669"/>
    <property type="project" value="InterPro"/>
</dbReference>
<dbReference type="GO" id="GO:0012507">
    <property type="term" value="C:ER to Golgi transport vesicle membrane"/>
    <property type="evidence" value="ECO:0007669"/>
    <property type="project" value="TreeGrafter"/>
</dbReference>
<organism evidence="12">
    <name type="scientific">Rhizophora mucronata</name>
    <name type="common">Asiatic mangrove</name>
    <dbReference type="NCBI Taxonomy" id="61149"/>
    <lineage>
        <taxon>Eukaryota</taxon>
        <taxon>Viridiplantae</taxon>
        <taxon>Streptophyta</taxon>
        <taxon>Embryophyta</taxon>
        <taxon>Tracheophyta</taxon>
        <taxon>Spermatophyta</taxon>
        <taxon>Magnoliopsida</taxon>
        <taxon>eudicotyledons</taxon>
        <taxon>Gunneridae</taxon>
        <taxon>Pentapetalae</taxon>
        <taxon>rosids</taxon>
        <taxon>fabids</taxon>
        <taxon>Malpighiales</taxon>
        <taxon>Rhizophoraceae</taxon>
        <taxon>Rhizophora</taxon>
    </lineage>
</organism>
<feature type="coiled-coil region" evidence="9">
    <location>
        <begin position="68"/>
        <end position="95"/>
    </location>
</feature>
<dbReference type="GO" id="GO:0005789">
    <property type="term" value="C:endoplasmic reticulum membrane"/>
    <property type="evidence" value="ECO:0007669"/>
    <property type="project" value="TreeGrafter"/>
</dbReference>
<dbReference type="SUPFAM" id="SSF58038">
    <property type="entry name" value="SNARE fusion complex"/>
    <property type="match status" value="1"/>
</dbReference>
<dbReference type="CDD" id="cd15862">
    <property type="entry name" value="SNARE_Vti1"/>
    <property type="match status" value="1"/>
</dbReference>
<keyword evidence="5 10" id="KW-1133">Transmembrane helix</keyword>
<evidence type="ECO:0000256" key="3">
    <source>
        <dbReference type="ARBA" id="ARBA00022692"/>
    </source>
</evidence>
<dbReference type="GO" id="GO:0000149">
    <property type="term" value="F:SNARE binding"/>
    <property type="evidence" value="ECO:0007669"/>
    <property type="project" value="TreeGrafter"/>
</dbReference>
<proteinExistence type="inferred from homology"/>
<comment type="similarity">
    <text evidence="1">Belongs to the VTI1 family.</text>
</comment>
<dbReference type="InterPro" id="IPR038407">
    <property type="entry name" value="v-SNARE_N_sf"/>
</dbReference>
<dbReference type="InterPro" id="IPR027027">
    <property type="entry name" value="GOSR2/Membrin/Bos1"/>
</dbReference>
<feature type="transmembrane region" description="Helical" evidence="10">
    <location>
        <begin position="199"/>
        <end position="221"/>
    </location>
</feature>
<evidence type="ECO:0000259" key="11">
    <source>
        <dbReference type="Pfam" id="PF05008"/>
    </source>
</evidence>
<dbReference type="Pfam" id="PF12352">
    <property type="entry name" value="V-SNARE_C"/>
    <property type="match status" value="1"/>
</dbReference>
<evidence type="ECO:0000256" key="9">
    <source>
        <dbReference type="SAM" id="Coils"/>
    </source>
</evidence>
<keyword evidence="6 9" id="KW-0175">Coiled coil</keyword>
<dbReference type="GO" id="GO:0006886">
    <property type="term" value="P:intracellular protein transport"/>
    <property type="evidence" value="ECO:0007669"/>
    <property type="project" value="InterPro"/>
</dbReference>
<dbReference type="FunFam" id="1.20.5.110:FF:000002">
    <property type="entry name" value="Vesicle transport through interaction with t-SNAREsB"/>
    <property type="match status" value="1"/>
</dbReference>
<dbReference type="GO" id="GO:0031201">
    <property type="term" value="C:SNARE complex"/>
    <property type="evidence" value="ECO:0007669"/>
    <property type="project" value="TreeGrafter"/>
</dbReference>
<feature type="domain" description="Vesicle transport v-SNARE N-terminal" evidence="11">
    <location>
        <begin position="1"/>
        <end position="91"/>
    </location>
</feature>
<evidence type="ECO:0000313" key="12">
    <source>
        <dbReference type="EMBL" id="MBW99755.1"/>
    </source>
</evidence>
<dbReference type="InterPro" id="IPR010989">
    <property type="entry name" value="SNARE"/>
</dbReference>
<keyword evidence="2" id="KW-0813">Transport</keyword>
<dbReference type="GO" id="GO:0005484">
    <property type="term" value="F:SNAP receptor activity"/>
    <property type="evidence" value="ECO:0007669"/>
    <property type="project" value="InterPro"/>
</dbReference>
<evidence type="ECO:0000256" key="10">
    <source>
        <dbReference type="SAM" id="Phobius"/>
    </source>
</evidence>
<dbReference type="PANTHER" id="PTHR21230">
    <property type="entry name" value="VESICLE TRANSPORT V-SNARE PROTEIN VTI1-RELATED"/>
    <property type="match status" value="1"/>
</dbReference>
<dbReference type="SUPFAM" id="SSF47661">
    <property type="entry name" value="t-snare proteins"/>
    <property type="match status" value="1"/>
</dbReference>
<evidence type="ECO:0000256" key="1">
    <source>
        <dbReference type="ARBA" id="ARBA00006108"/>
    </source>
</evidence>
<comment type="subcellular location">
    <subcellularLocation>
        <location evidence="8">Prevacuolar compartment membrane</location>
        <topology evidence="8">Single-pass type IV membrane protein</topology>
    </subcellularLocation>
</comment>
<reference evidence="12" key="1">
    <citation type="submission" date="2018-02" db="EMBL/GenBank/DDBJ databases">
        <title>Rhizophora mucronata_Transcriptome.</title>
        <authorList>
            <person name="Meera S.P."/>
            <person name="Sreeshan A."/>
            <person name="Augustine A."/>
        </authorList>
    </citation>
    <scope>NUCLEOTIDE SEQUENCE</scope>
    <source>
        <tissue evidence="12">Leaf</tissue>
    </source>
</reference>
<evidence type="ECO:0000256" key="5">
    <source>
        <dbReference type="ARBA" id="ARBA00022989"/>
    </source>
</evidence>
<evidence type="ECO:0000256" key="4">
    <source>
        <dbReference type="ARBA" id="ARBA00022927"/>
    </source>
</evidence>
<dbReference type="Pfam" id="PF05008">
    <property type="entry name" value="V-SNARE"/>
    <property type="match status" value="1"/>
</dbReference>
<evidence type="ECO:0000256" key="6">
    <source>
        <dbReference type="ARBA" id="ARBA00023054"/>
    </source>
</evidence>
<dbReference type="PANTHER" id="PTHR21230:SF66">
    <property type="entry name" value="VESICLE TRANSPORT V-SNARE 12"/>
    <property type="match status" value="1"/>
</dbReference>
<evidence type="ECO:0000256" key="2">
    <source>
        <dbReference type="ARBA" id="ARBA00022448"/>
    </source>
</evidence>
<name>A0A2P2K201_RHIMU</name>
<accession>A0A2P2K201</accession>
<keyword evidence="4" id="KW-0653">Protein transport</keyword>
<keyword evidence="3 10" id="KW-0812">Transmembrane</keyword>
<dbReference type="Gene3D" id="1.20.58.400">
    <property type="entry name" value="t-snare proteins"/>
    <property type="match status" value="1"/>
</dbReference>
<dbReference type="EMBL" id="GGEC01019272">
    <property type="protein sequence ID" value="MBW99755.1"/>
    <property type="molecule type" value="Transcribed_RNA"/>
</dbReference>